<reference evidence="2 3" key="1">
    <citation type="submission" date="2016-07" db="EMBL/GenBank/DDBJ databases">
        <authorList>
            <person name="Townsley L."/>
            <person name="Shank E.A."/>
        </authorList>
    </citation>
    <scope>NUCLEOTIDE SEQUENCE [LARGE SCALE GENOMIC DNA]</scope>
    <source>
        <strain evidence="2 3">CH01</strain>
    </source>
</reference>
<organism evidence="2 3">
    <name type="scientific">Gottfriedia luciferensis</name>
    <dbReference type="NCBI Taxonomy" id="178774"/>
    <lineage>
        <taxon>Bacteria</taxon>
        <taxon>Bacillati</taxon>
        <taxon>Bacillota</taxon>
        <taxon>Bacilli</taxon>
        <taxon>Bacillales</taxon>
        <taxon>Bacillaceae</taxon>
        <taxon>Gottfriedia</taxon>
    </lineage>
</organism>
<sequence>MYYYQNYRNLNVRDQKLISDVEKAINGEYSAISCYAKLANLVKKEEERKTILEIREDEIKHYNQFVSIYTSLTGRNPQPKITENCPDVYIEGLEFALKDEQETVDFYLSVSDGTSNQFIKNAFSRAAKDEQNHAVWFLYFYTKNK</sequence>
<dbReference type="Proteomes" id="UP000094580">
    <property type="component" value="Unassembled WGS sequence"/>
</dbReference>
<dbReference type="InterPro" id="IPR009078">
    <property type="entry name" value="Ferritin-like_SF"/>
</dbReference>
<dbReference type="Pfam" id="PF02915">
    <property type="entry name" value="Rubrerythrin"/>
    <property type="match status" value="1"/>
</dbReference>
<evidence type="ECO:0000313" key="3">
    <source>
        <dbReference type="Proteomes" id="UP000094580"/>
    </source>
</evidence>
<feature type="domain" description="Rubrerythrin diiron-binding" evidence="1">
    <location>
        <begin position="92"/>
        <end position="143"/>
    </location>
</feature>
<dbReference type="Gene3D" id="1.20.5.420">
    <property type="entry name" value="Immunoglobulin FC, subunit C"/>
    <property type="match status" value="1"/>
</dbReference>
<name>A0ABX2ZR52_9BACI</name>
<dbReference type="InterPro" id="IPR003251">
    <property type="entry name" value="Rr_diiron-bd_dom"/>
</dbReference>
<keyword evidence="3" id="KW-1185">Reference proteome</keyword>
<comment type="caution">
    <text evidence="2">The sequence shown here is derived from an EMBL/GenBank/DDBJ whole genome shotgun (WGS) entry which is preliminary data.</text>
</comment>
<protein>
    <submittedName>
        <fullName evidence="2">Rubrerythrin family protein</fullName>
    </submittedName>
</protein>
<gene>
    <name evidence="2" type="ORF">BED47_20800</name>
</gene>
<evidence type="ECO:0000313" key="2">
    <source>
        <dbReference type="EMBL" id="ODG92226.1"/>
    </source>
</evidence>
<proteinExistence type="predicted"/>
<evidence type="ECO:0000259" key="1">
    <source>
        <dbReference type="Pfam" id="PF02915"/>
    </source>
</evidence>
<dbReference type="SUPFAM" id="SSF47240">
    <property type="entry name" value="Ferritin-like"/>
    <property type="match status" value="1"/>
</dbReference>
<dbReference type="EMBL" id="MDKC01000010">
    <property type="protein sequence ID" value="ODG92226.1"/>
    <property type="molecule type" value="Genomic_DNA"/>
</dbReference>
<dbReference type="CDD" id="cd00657">
    <property type="entry name" value="Ferritin_like"/>
    <property type="match status" value="1"/>
</dbReference>
<accession>A0ABX2ZR52</accession>
<dbReference type="Gene3D" id="6.10.140.1960">
    <property type="match status" value="1"/>
</dbReference>
<dbReference type="RefSeq" id="WP_069033509.1">
    <property type="nucleotide sequence ID" value="NZ_MDKC01000010.1"/>
</dbReference>